<name>A0A414M5F9_9FIRM</name>
<dbReference type="InterPro" id="IPR008984">
    <property type="entry name" value="SMAD_FHA_dom_sf"/>
</dbReference>
<dbReference type="RefSeq" id="WP_118140940.1">
    <property type="nucleotide sequence ID" value="NZ_QSKY01000008.1"/>
</dbReference>
<dbReference type="Gene3D" id="2.60.200.20">
    <property type="match status" value="1"/>
</dbReference>
<dbReference type="CDD" id="cd00060">
    <property type="entry name" value="FHA"/>
    <property type="match status" value="1"/>
</dbReference>
<dbReference type="Pfam" id="PF00498">
    <property type="entry name" value="FHA"/>
    <property type="match status" value="1"/>
</dbReference>
<comment type="caution">
    <text evidence="2">The sequence shown here is derived from an EMBL/GenBank/DDBJ whole genome shotgun (WGS) entry which is preliminary data.</text>
</comment>
<organism evidence="2 3">
    <name type="scientific">Agathobacter rectalis</name>
    <dbReference type="NCBI Taxonomy" id="39491"/>
    <lineage>
        <taxon>Bacteria</taxon>
        <taxon>Bacillati</taxon>
        <taxon>Bacillota</taxon>
        <taxon>Clostridia</taxon>
        <taxon>Lachnospirales</taxon>
        <taxon>Lachnospiraceae</taxon>
        <taxon>Agathobacter</taxon>
    </lineage>
</organism>
<proteinExistence type="predicted"/>
<evidence type="ECO:0000259" key="1">
    <source>
        <dbReference type="PROSITE" id="PS50006"/>
    </source>
</evidence>
<dbReference type="InterPro" id="IPR000253">
    <property type="entry name" value="FHA_dom"/>
</dbReference>
<sequence>MNSNEIVYERKMTGSFMKLRCDEVRPLDEKILLKNNIPGFLPMEKCYVNNEGQYWYDISGVQSLEMRCQYNDIKLEFLEKLVVSICNKMELLENHLVGTDCLALDPQLIHIKGVNQDEEIYFTAYPAQMKTMCTTFQHLMEYMLTKLDHSDAEAIHIAYGIYEKTINGNYSIADIRNAIIEERQKKVAEKPVEEVIAPISQPQVRVEEPKEQIKPTLYDKLRVYLLEQLDIRLPERKKQASVIEKPKKPDINRKWFKKEKRKENREKLDDTMLIHPGSEAAPEPAPEPVPRQIHPTVCLSDYREHPQGMLLYEGMENRSNIIIDKDCTRIGQGDEADAVIGKDTISHFHAVINRENQEFYLEDLNSTNGTFVNNEVLAYKQKKQLKSNDIIRFADVKYRFV</sequence>
<dbReference type="SUPFAM" id="SSF49879">
    <property type="entry name" value="SMAD/FHA domain"/>
    <property type="match status" value="1"/>
</dbReference>
<dbReference type="InterPro" id="IPR045962">
    <property type="entry name" value="DUF6382"/>
</dbReference>
<dbReference type="PANTHER" id="PTHR23308">
    <property type="entry name" value="NUCLEAR INHIBITOR OF PROTEIN PHOSPHATASE-1"/>
    <property type="match status" value="1"/>
</dbReference>
<feature type="domain" description="FHA" evidence="1">
    <location>
        <begin position="328"/>
        <end position="377"/>
    </location>
</feature>
<evidence type="ECO:0000313" key="3">
    <source>
        <dbReference type="Proteomes" id="UP000283501"/>
    </source>
</evidence>
<evidence type="ECO:0000313" key="2">
    <source>
        <dbReference type="EMBL" id="RHF04807.1"/>
    </source>
</evidence>
<protein>
    <submittedName>
        <fullName evidence="2">FHA domain-containing protein</fullName>
    </submittedName>
</protein>
<accession>A0A414M5F9</accession>
<dbReference type="PROSITE" id="PS50006">
    <property type="entry name" value="FHA_DOMAIN"/>
    <property type="match status" value="1"/>
</dbReference>
<dbReference type="InterPro" id="IPR050923">
    <property type="entry name" value="Cell_Proc_Reg/RNA_Proc"/>
</dbReference>
<dbReference type="Proteomes" id="UP000283501">
    <property type="component" value="Unassembled WGS sequence"/>
</dbReference>
<reference evidence="2 3" key="1">
    <citation type="submission" date="2018-08" db="EMBL/GenBank/DDBJ databases">
        <title>A genome reference for cultivated species of the human gut microbiota.</title>
        <authorList>
            <person name="Zou Y."/>
            <person name="Xue W."/>
            <person name="Luo G."/>
        </authorList>
    </citation>
    <scope>NUCLEOTIDE SEQUENCE [LARGE SCALE GENOMIC DNA]</scope>
    <source>
        <strain evidence="2 3">AM26-2LB</strain>
    </source>
</reference>
<dbReference type="Pfam" id="PF19909">
    <property type="entry name" value="DUF6382"/>
    <property type="match status" value="1"/>
</dbReference>
<dbReference type="SMART" id="SM00240">
    <property type="entry name" value="FHA"/>
    <property type="match status" value="1"/>
</dbReference>
<dbReference type="EMBL" id="QSKY01000008">
    <property type="protein sequence ID" value="RHF04807.1"/>
    <property type="molecule type" value="Genomic_DNA"/>
</dbReference>
<dbReference type="AlphaFoldDB" id="A0A414M5F9"/>
<gene>
    <name evidence="2" type="ORF">DW703_06955</name>
</gene>